<organism evidence="4 5">
    <name type="scientific">Metschnikowia bicuspidata</name>
    <dbReference type="NCBI Taxonomy" id="27322"/>
    <lineage>
        <taxon>Eukaryota</taxon>
        <taxon>Fungi</taxon>
        <taxon>Dikarya</taxon>
        <taxon>Ascomycota</taxon>
        <taxon>Saccharomycotina</taxon>
        <taxon>Pichiomycetes</taxon>
        <taxon>Metschnikowiaceae</taxon>
        <taxon>Metschnikowia</taxon>
    </lineage>
</organism>
<protein>
    <recommendedName>
        <fullName evidence="3">SH3 domain-containing protein</fullName>
    </recommendedName>
</protein>
<dbReference type="Gene3D" id="2.30.30.40">
    <property type="entry name" value="SH3 Domains"/>
    <property type="match status" value="1"/>
</dbReference>
<accession>A0A4P9ZFG0</accession>
<gene>
    <name evidence="4" type="ORF">METBISCDRAFT_22837</name>
</gene>
<keyword evidence="1 2" id="KW-0728">SH3 domain</keyword>
<dbReference type="PANTHER" id="PTHR45929">
    <property type="entry name" value="JAK PATHWAY SIGNAL TRANSDUCTION ADAPTOR MOLECULE"/>
    <property type="match status" value="1"/>
</dbReference>
<dbReference type="CDD" id="cd00174">
    <property type="entry name" value="SH3"/>
    <property type="match status" value="1"/>
</dbReference>
<evidence type="ECO:0000313" key="5">
    <source>
        <dbReference type="Proteomes" id="UP000268321"/>
    </source>
</evidence>
<dbReference type="EMBL" id="ML004449">
    <property type="protein sequence ID" value="RKP30941.1"/>
    <property type="molecule type" value="Genomic_DNA"/>
</dbReference>
<sequence>MATAQINRSLTTICTELLFLLDSNVVTPALHDALVASLPKRYAKDDPEWDIDKLRAALPETPGATEPVPAPTTVITPVTDPVAETTAAFSVTTITEVPPPSYSFPSAKKEKADFVCYCKALYSFEPCEMGDLQLKEGDVLAVVEELSRDWWRGYKLGETASVAGIFPSNYVCRVSKEDFMAASSSEKPATLFNAPSQPPPQKFSYNPGYSYSPSPMNHGHMQPQIQSPHLMQPAVQPVPVQPVAPVQAVQPLYQSLPPVQQESTGLSFGNKHPHLSSIGSKLGDAAVFGAGASIGLNLVNSIFK</sequence>
<dbReference type="SMART" id="SM00326">
    <property type="entry name" value="SH3"/>
    <property type="match status" value="1"/>
</dbReference>
<dbReference type="PANTHER" id="PTHR45929:SF7">
    <property type="entry name" value="LAS SEVENTEEN-BINDING PROTEIN 1"/>
    <property type="match status" value="1"/>
</dbReference>
<evidence type="ECO:0000256" key="1">
    <source>
        <dbReference type="ARBA" id="ARBA00022443"/>
    </source>
</evidence>
<dbReference type="AlphaFoldDB" id="A0A4P9ZFG0"/>
<keyword evidence="5" id="KW-1185">Reference proteome</keyword>
<dbReference type="Pfam" id="PF07653">
    <property type="entry name" value="SH3_2"/>
    <property type="match status" value="1"/>
</dbReference>
<evidence type="ECO:0000256" key="2">
    <source>
        <dbReference type="PROSITE-ProRule" id="PRU00192"/>
    </source>
</evidence>
<feature type="domain" description="SH3" evidence="3">
    <location>
        <begin position="113"/>
        <end position="176"/>
    </location>
</feature>
<dbReference type="SUPFAM" id="SSF50044">
    <property type="entry name" value="SH3-domain"/>
    <property type="match status" value="1"/>
</dbReference>
<dbReference type="Proteomes" id="UP000268321">
    <property type="component" value="Unassembled WGS sequence"/>
</dbReference>
<dbReference type="InterPro" id="IPR036028">
    <property type="entry name" value="SH3-like_dom_sf"/>
</dbReference>
<dbReference type="InterPro" id="IPR050670">
    <property type="entry name" value="STAM"/>
</dbReference>
<dbReference type="PROSITE" id="PS50002">
    <property type="entry name" value="SH3"/>
    <property type="match status" value="1"/>
</dbReference>
<dbReference type="InterPro" id="IPR001452">
    <property type="entry name" value="SH3_domain"/>
</dbReference>
<dbReference type="OrthoDB" id="6250593at2759"/>
<dbReference type="PRINTS" id="PR00452">
    <property type="entry name" value="SH3DOMAIN"/>
</dbReference>
<proteinExistence type="predicted"/>
<evidence type="ECO:0000313" key="4">
    <source>
        <dbReference type="EMBL" id="RKP30941.1"/>
    </source>
</evidence>
<reference evidence="5" key="1">
    <citation type="journal article" date="2018" name="Nat. Microbiol.">
        <title>Leveraging single-cell genomics to expand the fungal tree of life.</title>
        <authorList>
            <person name="Ahrendt S.R."/>
            <person name="Quandt C.A."/>
            <person name="Ciobanu D."/>
            <person name="Clum A."/>
            <person name="Salamov A."/>
            <person name="Andreopoulos B."/>
            <person name="Cheng J.F."/>
            <person name="Woyke T."/>
            <person name="Pelin A."/>
            <person name="Henrissat B."/>
            <person name="Reynolds N.K."/>
            <person name="Benny G.L."/>
            <person name="Smith M.E."/>
            <person name="James T.Y."/>
            <person name="Grigoriev I.V."/>
        </authorList>
    </citation>
    <scope>NUCLEOTIDE SEQUENCE [LARGE SCALE GENOMIC DNA]</scope>
    <source>
        <strain evidence="5">Baker2002</strain>
    </source>
</reference>
<evidence type="ECO:0000259" key="3">
    <source>
        <dbReference type="PROSITE" id="PS50002"/>
    </source>
</evidence>
<name>A0A4P9ZFG0_9ASCO</name>